<reference evidence="2" key="1">
    <citation type="journal article" date="2019" name="Nat. Commun.">
        <title>The genome of broomcorn millet.</title>
        <authorList>
            <person name="Zou C."/>
            <person name="Miki D."/>
            <person name="Li D."/>
            <person name="Tang Q."/>
            <person name="Xiao L."/>
            <person name="Rajput S."/>
            <person name="Deng P."/>
            <person name="Jia W."/>
            <person name="Huang R."/>
            <person name="Zhang M."/>
            <person name="Sun Y."/>
            <person name="Hu J."/>
            <person name="Fu X."/>
            <person name="Schnable P.S."/>
            <person name="Li F."/>
            <person name="Zhang H."/>
            <person name="Feng B."/>
            <person name="Zhu X."/>
            <person name="Liu R."/>
            <person name="Schnable J.C."/>
            <person name="Zhu J.-K."/>
            <person name="Zhang H."/>
        </authorList>
    </citation>
    <scope>NUCLEOTIDE SEQUENCE [LARGE SCALE GENOMIC DNA]</scope>
</reference>
<organism evidence="1 2">
    <name type="scientific">Panicum miliaceum</name>
    <name type="common">Proso millet</name>
    <name type="synonym">Broomcorn millet</name>
    <dbReference type="NCBI Taxonomy" id="4540"/>
    <lineage>
        <taxon>Eukaryota</taxon>
        <taxon>Viridiplantae</taxon>
        <taxon>Streptophyta</taxon>
        <taxon>Embryophyta</taxon>
        <taxon>Tracheophyta</taxon>
        <taxon>Spermatophyta</taxon>
        <taxon>Magnoliopsida</taxon>
        <taxon>Liliopsida</taxon>
        <taxon>Poales</taxon>
        <taxon>Poaceae</taxon>
        <taxon>PACMAD clade</taxon>
        <taxon>Panicoideae</taxon>
        <taxon>Panicodae</taxon>
        <taxon>Paniceae</taxon>
        <taxon>Panicinae</taxon>
        <taxon>Panicum</taxon>
        <taxon>Panicum sect. Panicum</taxon>
    </lineage>
</organism>
<dbReference type="Proteomes" id="UP000275267">
    <property type="component" value="Unassembled WGS sequence"/>
</dbReference>
<keyword evidence="2" id="KW-1185">Reference proteome</keyword>
<gene>
    <name evidence="1" type="ORF">C2845_PM06G14760</name>
</gene>
<name>A0A3L6R8Z2_PANMI</name>
<proteinExistence type="predicted"/>
<sequence>MPGREGRGSCRVRCAVRHGTDASCGARWRSLPGSPHACTTDWSSPALLAALDGVGCGDEGGNSTAPWEQSPCFSEQLSGACRHSVQQSQGNGEHGGRML</sequence>
<protein>
    <submittedName>
        <fullName evidence="1">Uncharacterized protein</fullName>
    </submittedName>
</protein>
<evidence type="ECO:0000313" key="2">
    <source>
        <dbReference type="Proteomes" id="UP000275267"/>
    </source>
</evidence>
<accession>A0A3L6R8Z2</accession>
<dbReference type="EMBL" id="PQIB02000009">
    <property type="protein sequence ID" value="RLM99132.1"/>
    <property type="molecule type" value="Genomic_DNA"/>
</dbReference>
<dbReference type="AlphaFoldDB" id="A0A3L6R8Z2"/>
<comment type="caution">
    <text evidence="1">The sequence shown here is derived from an EMBL/GenBank/DDBJ whole genome shotgun (WGS) entry which is preliminary data.</text>
</comment>
<evidence type="ECO:0000313" key="1">
    <source>
        <dbReference type="EMBL" id="RLM99132.1"/>
    </source>
</evidence>